<dbReference type="Proteomes" id="UP000245829">
    <property type="component" value="Unassembled WGS sequence"/>
</dbReference>
<comment type="caution">
    <text evidence="1">The sequence shown here is derived from an EMBL/GenBank/DDBJ whole genome shotgun (WGS) entry which is preliminary data.</text>
</comment>
<dbReference type="EMBL" id="BGKI01000004">
    <property type="protein sequence ID" value="GBH34169.1"/>
    <property type="molecule type" value="Genomic_DNA"/>
</dbReference>
<evidence type="ECO:0008006" key="3">
    <source>
        <dbReference type="Google" id="ProtNLM"/>
    </source>
</evidence>
<dbReference type="RefSeq" id="WP_109876791.1">
    <property type="nucleotide sequence ID" value="NZ_AP026695.1"/>
</dbReference>
<dbReference type="GeneID" id="76208710"/>
<protein>
    <recommendedName>
        <fullName evidence="3">DUF1059 domain-containing protein</fullName>
    </recommendedName>
</protein>
<dbReference type="Pfam" id="PF06348">
    <property type="entry name" value="DUF1059"/>
    <property type="match status" value="1"/>
</dbReference>
<gene>
    <name evidence="1" type="ORF">NZNM25_09600</name>
</gene>
<sequence>MVKSFYCEDMGKDCNWSAKANTTSELMKKIIEHADTKHGIKQIPVHRKAKLASAIKDDKFL</sequence>
<dbReference type="AlphaFoldDB" id="A0A2S2KR99"/>
<name>A0A2S2KR99_9ARCH</name>
<organism evidence="1 2">
    <name type="scientific">Nitrosopumilus zosterae</name>
    <dbReference type="NCBI Taxonomy" id="718286"/>
    <lineage>
        <taxon>Archaea</taxon>
        <taxon>Nitrososphaerota</taxon>
        <taxon>Nitrososphaeria</taxon>
        <taxon>Nitrosopumilales</taxon>
        <taxon>Nitrosopumilaceae</taxon>
        <taxon>Nitrosopumilus</taxon>
    </lineage>
</organism>
<keyword evidence="2" id="KW-1185">Reference proteome</keyword>
<dbReference type="OrthoDB" id="9023at2157"/>
<dbReference type="InterPro" id="IPR009409">
    <property type="entry name" value="DUF1059"/>
</dbReference>
<evidence type="ECO:0000313" key="1">
    <source>
        <dbReference type="EMBL" id="GBH34169.1"/>
    </source>
</evidence>
<proteinExistence type="predicted"/>
<evidence type="ECO:0000313" key="2">
    <source>
        <dbReference type="Proteomes" id="UP000245829"/>
    </source>
</evidence>
<reference evidence="1 2" key="1">
    <citation type="submission" date="2018-05" db="EMBL/GenBank/DDBJ databases">
        <title>genome sequencing of Nitrosopumilus sp. NM25.</title>
        <authorList>
            <person name="Mori K."/>
            <person name="Nakagawa T."/>
        </authorList>
    </citation>
    <scope>NUCLEOTIDE SEQUENCE [LARGE SCALE GENOMIC DNA]</scope>
    <source>
        <strain evidence="1 2">NM25</strain>
    </source>
</reference>
<accession>A0A2S2KR99</accession>